<feature type="compositionally biased region" description="Pro residues" evidence="2">
    <location>
        <begin position="804"/>
        <end position="813"/>
    </location>
</feature>
<accession>A0A8J8P1H9</accession>
<feature type="compositionally biased region" description="Polar residues" evidence="2">
    <location>
        <begin position="576"/>
        <end position="586"/>
    </location>
</feature>
<gene>
    <name evidence="3" type="ORF">FGO68_gene8227</name>
</gene>
<organism evidence="3 4">
    <name type="scientific">Halteria grandinella</name>
    <dbReference type="NCBI Taxonomy" id="5974"/>
    <lineage>
        <taxon>Eukaryota</taxon>
        <taxon>Sar</taxon>
        <taxon>Alveolata</taxon>
        <taxon>Ciliophora</taxon>
        <taxon>Intramacronucleata</taxon>
        <taxon>Spirotrichea</taxon>
        <taxon>Stichotrichia</taxon>
        <taxon>Sporadotrichida</taxon>
        <taxon>Halteriidae</taxon>
        <taxon>Halteria</taxon>
    </lineage>
</organism>
<reference evidence="3" key="1">
    <citation type="submission" date="2019-06" db="EMBL/GenBank/DDBJ databases">
        <authorList>
            <person name="Zheng W."/>
        </authorList>
    </citation>
    <scope>NUCLEOTIDE SEQUENCE</scope>
    <source>
        <strain evidence="3">QDHG01</strain>
    </source>
</reference>
<feature type="region of interest" description="Disordered" evidence="2">
    <location>
        <begin position="46"/>
        <end position="76"/>
    </location>
</feature>
<evidence type="ECO:0000313" key="4">
    <source>
        <dbReference type="Proteomes" id="UP000785679"/>
    </source>
</evidence>
<feature type="compositionally biased region" description="Basic and acidic residues" evidence="2">
    <location>
        <begin position="46"/>
        <end position="67"/>
    </location>
</feature>
<evidence type="ECO:0000256" key="2">
    <source>
        <dbReference type="SAM" id="MobiDB-lite"/>
    </source>
</evidence>
<feature type="region of interest" description="Disordered" evidence="2">
    <location>
        <begin position="798"/>
        <end position="835"/>
    </location>
</feature>
<keyword evidence="1" id="KW-0175">Coiled coil</keyword>
<dbReference type="OrthoDB" id="302883at2759"/>
<protein>
    <submittedName>
        <fullName evidence="3">Uncharacterized protein</fullName>
    </submittedName>
</protein>
<evidence type="ECO:0000313" key="3">
    <source>
        <dbReference type="EMBL" id="TNV84084.1"/>
    </source>
</evidence>
<comment type="caution">
    <text evidence="3">The sequence shown here is derived from an EMBL/GenBank/DDBJ whole genome shotgun (WGS) entry which is preliminary data.</text>
</comment>
<dbReference type="AlphaFoldDB" id="A0A8J8P1H9"/>
<feature type="region of interest" description="Disordered" evidence="2">
    <location>
        <begin position="576"/>
        <end position="604"/>
    </location>
</feature>
<feature type="coiled-coil region" evidence="1">
    <location>
        <begin position="136"/>
        <end position="206"/>
    </location>
</feature>
<feature type="compositionally biased region" description="Polar residues" evidence="2">
    <location>
        <begin position="815"/>
        <end position="827"/>
    </location>
</feature>
<keyword evidence="4" id="KW-1185">Reference proteome</keyword>
<evidence type="ECO:0000256" key="1">
    <source>
        <dbReference type="SAM" id="Coils"/>
    </source>
</evidence>
<feature type="region of interest" description="Disordered" evidence="2">
    <location>
        <begin position="471"/>
        <end position="510"/>
    </location>
</feature>
<proteinExistence type="predicted"/>
<name>A0A8J8P1H9_HALGN</name>
<dbReference type="Proteomes" id="UP000785679">
    <property type="component" value="Unassembled WGS sequence"/>
</dbReference>
<dbReference type="EMBL" id="RRYP01003158">
    <property type="protein sequence ID" value="TNV84084.1"/>
    <property type="molecule type" value="Genomic_DNA"/>
</dbReference>
<sequence length="873" mass="97364">MEEERERLFKVDSIEVLEYIKQSVEILMNMKGDEYDQYIKNREYQEKQREKEDKKRVLAQDQQSERHGRNRFILSSSMLSGSSMAQSVTSGNLRKAPREYEKQIQKLEADVRTHIRVEQQLKLHIEGMQQQFDDMLAKSATDLEQAEKLIQGLEGKVKDKDAACKKAEGDLKIQKQTAEVQIKALQQKHDKELEKLRAELARQQQQSKSTFLSELENQQTLLEQQKNRGAPSHAQEQTKEKIRQLKLEMQSNGLIFTGNQSNKGGYGKVNHSQSVDIPESQLFKEGPHQQDRDYNTVHNSFKKQSTTKGAMSSGFIDSSFRGSALNQPPPQTKKVTSNFNRRSYDQNNLAQQIMMPQNDSYGVVSRPNNNLVPPFSRSPSMLQFKNTELANYLGGYNLMPQGNQHQQQQDTPINFNKDESATNQVLRMSFNAKKGAGPSSTLQKSKLIQSCLLRAGTGSALANPLPFQRQMANDRRRSQTSLAQHHPDGGGHGETSNSTQRSQVKGGPNQQSKIIINQQHYFTDSIKIYQNTTSTVPTNPNLEIPIGNAAKRYNQQQRASAEGPLKSNSQTCLIESQRNATSATRQQPKKGTAPAGSKKRKHLSQCGSLLNQGASIASSHEDFQNMIGGGSATPADVKNLHLSQSLASQVYSGSKGGTLISQLNKVSTTRGAVGQSLSNLENIMARGSGFNHSISVNKNGEMGTFKSARPSKTAQSTTPSKFKGQVKIQSNLMNKKKQKQQTINNSSLDINNHSSAQQLFGNTPLALKQTNQLRQSFKKDSIHNQSISSVSIPDNIIMPLSSYAPPPQQPPPQQNIRRNNSSHNGLRQNKPKKQTTQQQLINQLVPAAAVYQGQHFQNQSKLYSLIQGNLLPQ</sequence>
<feature type="compositionally biased region" description="Polar residues" evidence="2">
    <location>
        <begin position="494"/>
        <end position="510"/>
    </location>
</feature>